<accession>S6AIH5</accession>
<proteinExistence type="predicted"/>
<protein>
    <recommendedName>
        <fullName evidence="1">DUF5629 domain-containing protein</fullName>
    </recommendedName>
</protein>
<organism evidence="2 3">
    <name type="scientific">Metapseudomonas resinovorans NBRC 106553</name>
    <dbReference type="NCBI Taxonomy" id="1245471"/>
    <lineage>
        <taxon>Bacteria</taxon>
        <taxon>Pseudomonadati</taxon>
        <taxon>Pseudomonadota</taxon>
        <taxon>Gammaproteobacteria</taxon>
        <taxon>Pseudomonadales</taxon>
        <taxon>Pseudomonadaceae</taxon>
        <taxon>Metapseudomonas</taxon>
    </lineage>
</organism>
<dbReference type="InterPro" id="IPR041081">
    <property type="entry name" value="DUF5629"/>
</dbReference>
<dbReference type="Gene3D" id="2.30.29.190">
    <property type="match status" value="1"/>
</dbReference>
<dbReference type="Proteomes" id="UP000015503">
    <property type="component" value="Chromosome"/>
</dbReference>
<dbReference type="Pfam" id="PF18629">
    <property type="entry name" value="DUF5629"/>
    <property type="match status" value="1"/>
</dbReference>
<reference evidence="2 3" key="1">
    <citation type="journal article" date="2013" name="Genome Announc.">
        <title>Complete Genome Sequence of the Carbazole Degrader Pseudomonas resinovorans Strain CA10 (NBRC 106553).</title>
        <authorList>
            <person name="Shintani M."/>
            <person name="Hosoyama A."/>
            <person name="Ohji S."/>
            <person name="Tsuchikane K."/>
            <person name="Takarada H."/>
            <person name="Yamazoe A."/>
            <person name="Fujita N."/>
            <person name="Nojiri H."/>
        </authorList>
    </citation>
    <scope>NUCLEOTIDE SEQUENCE [LARGE SCALE GENOMIC DNA]</scope>
    <source>
        <strain evidence="2 3">NBRC 106553</strain>
    </source>
</reference>
<dbReference type="HOGENOM" id="CLU_150034_0_0_6"/>
<dbReference type="EMBL" id="AP013068">
    <property type="protein sequence ID" value="BAN48185.1"/>
    <property type="molecule type" value="Genomic_DNA"/>
</dbReference>
<keyword evidence="3" id="KW-1185">Reference proteome</keyword>
<feature type="domain" description="DUF5629" evidence="1">
    <location>
        <begin position="5"/>
        <end position="98"/>
    </location>
</feature>
<evidence type="ECO:0000313" key="3">
    <source>
        <dbReference type="Proteomes" id="UP000015503"/>
    </source>
</evidence>
<evidence type="ECO:0000259" key="1">
    <source>
        <dbReference type="Pfam" id="PF18629"/>
    </source>
</evidence>
<dbReference type="OrthoDB" id="7013999at2"/>
<evidence type="ECO:0000313" key="2">
    <source>
        <dbReference type="EMBL" id="BAN48185.1"/>
    </source>
</evidence>
<dbReference type="AlphaFoldDB" id="S6AIH5"/>
<sequence length="111" mass="12333">MPHETLLDALLAADMLEIDDLHAWEFDLDESLLDALEAGQPGEPDAQLLRVECMDGRNRREWRFTQAAVQAARFDAESGCWKLAGSDAEHALRCLDAFGGDAEDEDEDAQD</sequence>
<gene>
    <name evidence="2" type="ORF">PCA10_24530</name>
</gene>
<dbReference type="STRING" id="1245471.PCA10_24530"/>
<dbReference type="RefSeq" id="WP_016492380.1">
    <property type="nucleotide sequence ID" value="NC_021499.1"/>
</dbReference>
<dbReference type="eggNOG" id="ENOG5031GSZ">
    <property type="taxonomic scope" value="Bacteria"/>
</dbReference>
<name>S6AIH5_METRE</name>
<dbReference type="PATRIC" id="fig|1245471.3.peg.2481"/>
<dbReference type="KEGG" id="pre:PCA10_24530"/>